<feature type="transmembrane region" description="Helical" evidence="6">
    <location>
        <begin position="275"/>
        <end position="295"/>
    </location>
</feature>
<evidence type="ECO:0000256" key="4">
    <source>
        <dbReference type="ARBA" id="ARBA00022989"/>
    </source>
</evidence>
<dbReference type="OrthoDB" id="306876at2759"/>
<feature type="transmembrane region" description="Helical" evidence="6">
    <location>
        <begin position="109"/>
        <end position="130"/>
    </location>
</feature>
<evidence type="ECO:0000256" key="2">
    <source>
        <dbReference type="ARBA" id="ARBA00007635"/>
    </source>
</evidence>
<reference evidence="8" key="1">
    <citation type="journal article" date="2023" name="Plant J.">
        <title>The genome of the king protea, Protea cynaroides.</title>
        <authorList>
            <person name="Chang J."/>
            <person name="Duong T.A."/>
            <person name="Schoeman C."/>
            <person name="Ma X."/>
            <person name="Roodt D."/>
            <person name="Barker N."/>
            <person name="Li Z."/>
            <person name="Van de Peer Y."/>
            <person name="Mizrachi E."/>
        </authorList>
    </citation>
    <scope>NUCLEOTIDE SEQUENCE</scope>
    <source>
        <tissue evidence="8">Young leaves</tissue>
    </source>
</reference>
<dbReference type="AlphaFoldDB" id="A0A9Q0L4F1"/>
<comment type="similarity">
    <text evidence="2">Belongs to the drug/metabolite transporter (DMT) superfamily. Plant drug/metabolite exporter (P-DME) (TC 2.A.7.4) family.</text>
</comment>
<gene>
    <name evidence="8" type="ORF">NE237_032458</name>
</gene>
<accession>A0A9Q0L4F1</accession>
<evidence type="ECO:0000256" key="3">
    <source>
        <dbReference type="ARBA" id="ARBA00022692"/>
    </source>
</evidence>
<protein>
    <recommendedName>
        <fullName evidence="7">EamA domain-containing protein</fullName>
    </recommendedName>
</protein>
<keyword evidence="4 6" id="KW-1133">Transmembrane helix</keyword>
<evidence type="ECO:0000259" key="7">
    <source>
        <dbReference type="Pfam" id="PF00892"/>
    </source>
</evidence>
<evidence type="ECO:0000256" key="5">
    <source>
        <dbReference type="ARBA" id="ARBA00023136"/>
    </source>
</evidence>
<name>A0A9Q0L4F1_9MAGN</name>
<organism evidence="8 9">
    <name type="scientific">Protea cynaroides</name>
    <dbReference type="NCBI Taxonomy" id="273540"/>
    <lineage>
        <taxon>Eukaryota</taxon>
        <taxon>Viridiplantae</taxon>
        <taxon>Streptophyta</taxon>
        <taxon>Embryophyta</taxon>
        <taxon>Tracheophyta</taxon>
        <taxon>Spermatophyta</taxon>
        <taxon>Magnoliopsida</taxon>
        <taxon>Proteales</taxon>
        <taxon>Proteaceae</taxon>
        <taxon>Protea</taxon>
    </lineage>
</organism>
<keyword evidence="9" id="KW-1185">Reference proteome</keyword>
<feature type="transmembrane region" description="Helical" evidence="6">
    <location>
        <begin position="151"/>
        <end position="168"/>
    </location>
</feature>
<feature type="transmembrane region" description="Helical" evidence="6">
    <location>
        <begin position="81"/>
        <end position="97"/>
    </location>
</feature>
<feature type="transmembrane region" description="Helical" evidence="6">
    <location>
        <begin position="307"/>
        <end position="327"/>
    </location>
</feature>
<feature type="transmembrane region" description="Helical" evidence="6">
    <location>
        <begin position="201"/>
        <end position="219"/>
    </location>
</feature>
<evidence type="ECO:0000313" key="9">
    <source>
        <dbReference type="Proteomes" id="UP001141806"/>
    </source>
</evidence>
<feature type="domain" description="EamA" evidence="7">
    <location>
        <begin position="82"/>
        <end position="215"/>
    </location>
</feature>
<dbReference type="PANTHER" id="PTHR22911:SF6">
    <property type="entry name" value="SOLUTE CARRIER FAMILY 35 MEMBER G1"/>
    <property type="match status" value="1"/>
</dbReference>
<keyword evidence="5 6" id="KW-0472">Membrane</keyword>
<feature type="transmembrane region" description="Helical" evidence="6">
    <location>
        <begin position="174"/>
        <end position="192"/>
    </location>
</feature>
<dbReference type="EMBL" id="JAMYWD010000001">
    <property type="protein sequence ID" value="KAJ4981621.1"/>
    <property type="molecule type" value="Genomic_DNA"/>
</dbReference>
<dbReference type="Pfam" id="PF00892">
    <property type="entry name" value="EamA"/>
    <property type="match status" value="1"/>
</dbReference>
<comment type="caution">
    <text evidence="8">The sequence shown here is derived from an EMBL/GenBank/DDBJ whole genome shotgun (WGS) entry which is preliminary data.</text>
</comment>
<dbReference type="InterPro" id="IPR000620">
    <property type="entry name" value="EamA_dom"/>
</dbReference>
<evidence type="ECO:0000256" key="6">
    <source>
        <dbReference type="SAM" id="Phobius"/>
    </source>
</evidence>
<evidence type="ECO:0000313" key="8">
    <source>
        <dbReference type="EMBL" id="KAJ4981621.1"/>
    </source>
</evidence>
<dbReference type="SUPFAM" id="SSF103481">
    <property type="entry name" value="Multidrug resistance efflux transporter EmrE"/>
    <property type="match status" value="1"/>
</dbReference>
<evidence type="ECO:0000256" key="1">
    <source>
        <dbReference type="ARBA" id="ARBA00004141"/>
    </source>
</evidence>
<dbReference type="Proteomes" id="UP001141806">
    <property type="component" value="Unassembled WGS sequence"/>
</dbReference>
<dbReference type="InterPro" id="IPR037185">
    <property type="entry name" value="EmrE-like"/>
</dbReference>
<feature type="transmembrane region" description="Helical" evidence="6">
    <location>
        <begin position="348"/>
        <end position="379"/>
    </location>
</feature>
<keyword evidence="3 6" id="KW-0812">Transmembrane</keyword>
<dbReference type="PANTHER" id="PTHR22911">
    <property type="entry name" value="ACYL-MALONYL CONDENSING ENZYME-RELATED"/>
    <property type="match status" value="1"/>
</dbReference>
<sequence length="386" mass="42088">MASAEMNEVGRDHVVELVSDGASEESREITPLLGAVQKPKINIFSVSYTRKTPREQVTKIVEAEISLLNEVVLWIWSGSKYSGLLCMALSCIIYFIMEILSDIFPVQSVPLFEIVFTRCMIILISSFMWLRKSGLPLSGPSHVRKLLALRAFVGFLSLLSFVYSIQALPLSQAVVLNFTTPIMASVAATMILHEKLKISDIGGLACSFFGLLFIFRPILTTQGGLVETEDSRNTFVVRGSHPIFAVLVGLFSSVTGGITYCLIRAGAKASDQAVGTVFSFGLLATPAAAICTFALQDFVLPDFYSVVHMIVLGVLAFFAEVFLARGLQLEKTSKVANIQYFEAFLSQMWGIGLTSVALSFGRIFGCLLIVVSVCSTVLVGPEKEME</sequence>
<comment type="subcellular location">
    <subcellularLocation>
        <location evidence="1">Membrane</location>
        <topology evidence="1">Multi-pass membrane protein</topology>
    </subcellularLocation>
</comment>
<proteinExistence type="inferred from homology"/>
<dbReference type="GO" id="GO:0016020">
    <property type="term" value="C:membrane"/>
    <property type="evidence" value="ECO:0007669"/>
    <property type="project" value="UniProtKB-SubCell"/>
</dbReference>
<feature type="transmembrane region" description="Helical" evidence="6">
    <location>
        <begin position="239"/>
        <end position="263"/>
    </location>
</feature>